<gene>
    <name evidence="2" type="ORF">D7Z26_13400</name>
</gene>
<proteinExistence type="predicted"/>
<keyword evidence="3" id="KW-1185">Reference proteome</keyword>
<sequence length="548" mass="62015">MLKRKKFIVFTVFVLCMTLIISGCSKNNTAKEQQSTASQTASESSTAATSEVFQLGSEPLDLTFYGNYDWMTVDPWGIDPGTQWIKENMKVNITPIQSGGAAEQKFSTMVASDNYPNIMLLERGSNIEKLRQAGKLFALDDYLDKYPNLKKYAGEATLNMLRSPDGKLYQFPNWYTNKPTGNAGYAINTKIYKSLGSPKLETFDDLYDYLKLVKEKYPKVVPLEVDDKARGLEMMMSGFGVLPNNIYIRAFQDGNQMTDMFKNPVYKQFLTFGSKLFREKLITQDALTQTSDQVKEKLNSGRVAVFAGTDMVEYIRDARIKIRSVDPEADYQAIWPLHAEGVNRDQVFTSAYNTLGWNVNVITTSTKDPEKAFALMDWLTGPDGQRTLWWGPQGTYYDDTTADGAPIMNDKWNSTSEEEKNKQKLGTWDYWGNTGYVDPAKGAINNSMPEEKKDWMTTVLNDVVWKTSADITQFVNLTPDPTSEEGQVIQAVNDLYEQYFGKIIYAKSDAEVGNLLDDASQAASKVGYDKYLKFVTDKWQENVTKMKQ</sequence>
<dbReference type="InterPro" id="IPR006059">
    <property type="entry name" value="SBP"/>
</dbReference>
<dbReference type="SUPFAM" id="SSF53850">
    <property type="entry name" value="Periplasmic binding protein-like II"/>
    <property type="match status" value="1"/>
</dbReference>
<feature type="signal peptide" evidence="1">
    <location>
        <begin position="1"/>
        <end position="30"/>
    </location>
</feature>
<keyword evidence="1" id="KW-0732">Signal</keyword>
<dbReference type="AlphaFoldDB" id="A0A494XZ51"/>
<accession>A0A494XZ51</accession>
<protein>
    <submittedName>
        <fullName evidence="2">Extracellular solute-binding protein</fullName>
    </submittedName>
</protein>
<dbReference type="PROSITE" id="PS51257">
    <property type="entry name" value="PROKAR_LIPOPROTEIN"/>
    <property type="match status" value="1"/>
</dbReference>
<dbReference type="Gene3D" id="3.40.190.10">
    <property type="entry name" value="Periplasmic binding protein-like II"/>
    <property type="match status" value="2"/>
</dbReference>
<dbReference type="InterPro" id="IPR050490">
    <property type="entry name" value="Bact_solute-bd_prot1"/>
</dbReference>
<evidence type="ECO:0000256" key="1">
    <source>
        <dbReference type="SAM" id="SignalP"/>
    </source>
</evidence>
<reference evidence="2 3" key="1">
    <citation type="submission" date="2018-10" db="EMBL/GenBank/DDBJ databases">
        <title>Cohnella sp. M2MS4P-1, whole genome shotgun sequence.</title>
        <authorList>
            <person name="Tuo L."/>
        </authorList>
    </citation>
    <scope>NUCLEOTIDE SEQUENCE [LARGE SCALE GENOMIC DNA]</scope>
    <source>
        <strain evidence="2 3">M2MS4P-1</strain>
    </source>
</reference>
<dbReference type="RefSeq" id="WP_120977454.1">
    <property type="nucleotide sequence ID" value="NZ_RBZM01000005.1"/>
</dbReference>
<comment type="caution">
    <text evidence="2">The sequence shown here is derived from an EMBL/GenBank/DDBJ whole genome shotgun (WGS) entry which is preliminary data.</text>
</comment>
<dbReference type="Proteomes" id="UP000282076">
    <property type="component" value="Unassembled WGS sequence"/>
</dbReference>
<dbReference type="EMBL" id="RBZM01000005">
    <property type="protein sequence ID" value="RKP54349.1"/>
    <property type="molecule type" value="Genomic_DNA"/>
</dbReference>
<name>A0A494XZ51_9BACL</name>
<organism evidence="2 3">
    <name type="scientific">Cohnella endophytica</name>
    <dbReference type="NCBI Taxonomy" id="2419778"/>
    <lineage>
        <taxon>Bacteria</taxon>
        <taxon>Bacillati</taxon>
        <taxon>Bacillota</taxon>
        <taxon>Bacilli</taxon>
        <taxon>Bacillales</taxon>
        <taxon>Paenibacillaceae</taxon>
        <taxon>Cohnella</taxon>
    </lineage>
</organism>
<evidence type="ECO:0000313" key="2">
    <source>
        <dbReference type="EMBL" id="RKP54349.1"/>
    </source>
</evidence>
<dbReference type="PANTHER" id="PTHR43649">
    <property type="entry name" value="ARABINOSE-BINDING PROTEIN-RELATED"/>
    <property type="match status" value="1"/>
</dbReference>
<dbReference type="PANTHER" id="PTHR43649:SF12">
    <property type="entry name" value="DIACETYLCHITOBIOSE BINDING PROTEIN DASA"/>
    <property type="match status" value="1"/>
</dbReference>
<feature type="chain" id="PRO_5019816465" evidence="1">
    <location>
        <begin position="31"/>
        <end position="548"/>
    </location>
</feature>
<dbReference type="Pfam" id="PF01547">
    <property type="entry name" value="SBP_bac_1"/>
    <property type="match status" value="1"/>
</dbReference>
<dbReference type="OrthoDB" id="2752887at2"/>
<evidence type="ECO:0000313" key="3">
    <source>
        <dbReference type="Proteomes" id="UP000282076"/>
    </source>
</evidence>